<dbReference type="Proteomes" id="UP000189580">
    <property type="component" value="Chromosome b"/>
</dbReference>
<evidence type="ECO:0000256" key="8">
    <source>
        <dbReference type="ARBA" id="ARBA00023326"/>
    </source>
</evidence>
<dbReference type="PANTHER" id="PTHR45708:SF49">
    <property type="entry name" value="ENDOCHITINASE"/>
    <property type="match status" value="1"/>
</dbReference>
<feature type="signal peptide" evidence="12">
    <location>
        <begin position="1"/>
        <end position="19"/>
    </location>
</feature>
<keyword evidence="5" id="KW-0146">Chitin degradation</keyword>
<dbReference type="GO" id="GO:0008843">
    <property type="term" value="F:endochitinase activity"/>
    <property type="evidence" value="ECO:0007669"/>
    <property type="project" value="UniProtKB-EC"/>
</dbReference>
<evidence type="ECO:0000256" key="7">
    <source>
        <dbReference type="ARBA" id="ARBA00023295"/>
    </source>
</evidence>
<dbReference type="EC" id="3.2.1.14" evidence="2"/>
<dbReference type="GO" id="GO:0000920">
    <property type="term" value="P:septum digestion after cytokinesis"/>
    <property type="evidence" value="ECO:0007669"/>
    <property type="project" value="EnsemblFungi"/>
</dbReference>
<evidence type="ECO:0000256" key="2">
    <source>
        <dbReference type="ARBA" id="ARBA00012729"/>
    </source>
</evidence>
<evidence type="ECO:0000256" key="4">
    <source>
        <dbReference type="ARBA" id="ARBA00022801"/>
    </source>
</evidence>
<dbReference type="PROSITE" id="PS51910">
    <property type="entry name" value="GH18_2"/>
    <property type="match status" value="1"/>
</dbReference>
<sequence>MMFMKSFIALAVAISGVRAAFDINSKNNLVMYWGQSSAGSEQSLGDYCAQTAGDIYVLSFLYEFGSGTPSLNIDSCSETFPGSTLLHCPNIGADIKSCQQAGKKVLLSLGGAVGQYGFSSDSEAQTFAGTLWDLFGGGSSDTRPFDDAVVDGFDLDIENDSSTGYVALVNQLRQYFSGASKDYYISTAPQCPYPDANVGDVLANADIDFAFIQFYNNYCSIGPNFNFDTWQNFASNTSPNKNIKLFLGLPGSTSAAGSGYEQPDAVASAVASISTDSNFAGIMLWDASQGFTNQVNGVSYAQAMQNILDGQSGGNSGASVSSPVLQTSTSSVSIPTSSVAAPLSSSQPVVTASPSTFSIAVNSGLDSDPTGLTLVAIPESTTTTVATTTESITSVVGHVTFTKQVQPIKSVNPAPPSTEVAAAAPSATGSASAGGPCTGNETTCIDGKYSVCNFNQWVTFDCPAGTVCLVSGGASCGFPPSKRDETFVVRRHKHHAH</sequence>
<evidence type="ECO:0000313" key="15">
    <source>
        <dbReference type="Proteomes" id="UP000189580"/>
    </source>
</evidence>
<name>A0A167F8K8_9ASCO</name>
<dbReference type="Pfam" id="PF03427">
    <property type="entry name" value="CBM_19"/>
    <property type="match status" value="1"/>
</dbReference>
<dbReference type="GO" id="GO:0005576">
    <property type="term" value="C:extracellular region"/>
    <property type="evidence" value="ECO:0007669"/>
    <property type="project" value="EnsemblFungi"/>
</dbReference>
<accession>A0A167F8K8</accession>
<dbReference type="RefSeq" id="XP_018737438.1">
    <property type="nucleotide sequence ID" value="XM_018879530.1"/>
</dbReference>
<dbReference type="InterPro" id="IPR001579">
    <property type="entry name" value="Glyco_hydro_18_chit_AS"/>
</dbReference>
<dbReference type="GO" id="GO:0005935">
    <property type="term" value="C:cellular bud neck"/>
    <property type="evidence" value="ECO:0007669"/>
    <property type="project" value="EnsemblFungi"/>
</dbReference>
<dbReference type="GO" id="GO:0006032">
    <property type="term" value="P:chitin catabolic process"/>
    <property type="evidence" value="ECO:0007669"/>
    <property type="project" value="UniProtKB-KW"/>
</dbReference>
<dbReference type="EMBL" id="CP014503">
    <property type="protein sequence ID" value="ANB14961.1"/>
    <property type="molecule type" value="Genomic_DNA"/>
</dbReference>
<feature type="chain" id="PRO_5007886166" description="chitinase" evidence="12">
    <location>
        <begin position="20"/>
        <end position="497"/>
    </location>
</feature>
<keyword evidence="7 9" id="KW-0326">Glycosidase</keyword>
<dbReference type="PROSITE" id="PS01095">
    <property type="entry name" value="GH18_1"/>
    <property type="match status" value="1"/>
</dbReference>
<dbReference type="GO" id="GO:0000272">
    <property type="term" value="P:polysaccharide catabolic process"/>
    <property type="evidence" value="ECO:0007669"/>
    <property type="project" value="UniProtKB-KW"/>
</dbReference>
<dbReference type="InterPro" id="IPR005089">
    <property type="entry name" value="CBM19"/>
</dbReference>
<dbReference type="Pfam" id="PF00704">
    <property type="entry name" value="Glyco_hydro_18"/>
    <property type="match status" value="1"/>
</dbReference>
<dbReference type="InterPro" id="IPR050542">
    <property type="entry name" value="Glycosyl_Hydrlase18_Chitinase"/>
</dbReference>
<dbReference type="GeneID" id="30034507"/>
<keyword evidence="4 9" id="KW-0378">Hydrolase</keyword>
<dbReference type="InterPro" id="IPR045321">
    <property type="entry name" value="Cts1-like"/>
</dbReference>
<comment type="catalytic activity">
    <reaction evidence="1">
        <text>Random endo-hydrolysis of N-acetyl-beta-D-glucosaminide (1-&gt;4)-beta-linkages in chitin and chitodextrins.</text>
        <dbReference type="EC" id="3.2.1.14"/>
    </reaction>
</comment>
<organism evidence="14 15">
    <name type="scientific">Sugiyamaella lignohabitans</name>
    <dbReference type="NCBI Taxonomy" id="796027"/>
    <lineage>
        <taxon>Eukaryota</taxon>
        <taxon>Fungi</taxon>
        <taxon>Dikarya</taxon>
        <taxon>Ascomycota</taxon>
        <taxon>Saccharomycotina</taxon>
        <taxon>Dipodascomycetes</taxon>
        <taxon>Dipodascales</taxon>
        <taxon>Trichomonascaceae</taxon>
        <taxon>Sugiyamaella</taxon>
    </lineage>
</organism>
<keyword evidence="6" id="KW-0119">Carbohydrate metabolism</keyword>
<evidence type="ECO:0000256" key="9">
    <source>
        <dbReference type="RuleBase" id="RU000489"/>
    </source>
</evidence>
<dbReference type="PANTHER" id="PTHR45708">
    <property type="entry name" value="ENDOCHITINASE"/>
    <property type="match status" value="1"/>
</dbReference>
<keyword evidence="12" id="KW-0732">Signal</keyword>
<evidence type="ECO:0000256" key="12">
    <source>
        <dbReference type="SAM" id="SignalP"/>
    </source>
</evidence>
<proteinExistence type="inferred from homology"/>
<dbReference type="Gene3D" id="3.20.20.80">
    <property type="entry name" value="Glycosidases"/>
    <property type="match status" value="1"/>
</dbReference>
<evidence type="ECO:0000259" key="13">
    <source>
        <dbReference type="PROSITE" id="PS51910"/>
    </source>
</evidence>
<gene>
    <name evidence="14" type="primary">CTS1</name>
    <name evidence="14" type="ORF">AWJ20_2580</name>
</gene>
<dbReference type="GO" id="GO:0008061">
    <property type="term" value="F:chitin binding"/>
    <property type="evidence" value="ECO:0007669"/>
    <property type="project" value="UniProtKB-KW"/>
</dbReference>
<comment type="similarity">
    <text evidence="10">Belongs to the glycosyl hydrolase 18 family.</text>
</comment>
<feature type="region of interest" description="Disordered" evidence="11">
    <location>
        <begin position="410"/>
        <end position="436"/>
    </location>
</feature>
<dbReference type="GO" id="GO:0009277">
    <property type="term" value="C:fungal-type cell wall"/>
    <property type="evidence" value="ECO:0007669"/>
    <property type="project" value="EnsemblFungi"/>
</dbReference>
<reference evidence="14 15" key="1">
    <citation type="submission" date="2016-02" db="EMBL/GenBank/DDBJ databases">
        <title>Complete genome sequence and transcriptome regulation of the pentose utilising yeast Sugiyamaella lignohabitans.</title>
        <authorList>
            <person name="Bellasio M."/>
            <person name="Peymann A."/>
            <person name="Valli M."/>
            <person name="Sipitzky M."/>
            <person name="Graf A."/>
            <person name="Sauer M."/>
            <person name="Marx H."/>
            <person name="Mattanovich D."/>
        </authorList>
    </citation>
    <scope>NUCLEOTIDE SEQUENCE [LARGE SCALE GENOMIC DNA]</scope>
    <source>
        <strain evidence="14 15">CBS 10342</strain>
    </source>
</reference>
<dbReference type="AlphaFoldDB" id="A0A167F8K8"/>
<feature type="domain" description="GH18" evidence="13">
    <location>
        <begin position="27"/>
        <end position="311"/>
    </location>
</feature>
<keyword evidence="8" id="KW-0624">Polysaccharide degradation</keyword>
<evidence type="ECO:0000256" key="10">
    <source>
        <dbReference type="RuleBase" id="RU004453"/>
    </source>
</evidence>
<evidence type="ECO:0000256" key="1">
    <source>
        <dbReference type="ARBA" id="ARBA00000822"/>
    </source>
</evidence>
<keyword evidence="3" id="KW-0147">Chitin-binding</keyword>
<dbReference type="InterPro" id="IPR001223">
    <property type="entry name" value="Glyco_hydro18_cat"/>
</dbReference>
<dbReference type="InterPro" id="IPR017853">
    <property type="entry name" value="GH"/>
</dbReference>
<dbReference type="CDD" id="cd02877">
    <property type="entry name" value="GH18_hevamine_XipI_class_III"/>
    <property type="match status" value="1"/>
</dbReference>
<evidence type="ECO:0000256" key="6">
    <source>
        <dbReference type="ARBA" id="ARBA00023277"/>
    </source>
</evidence>
<evidence type="ECO:0000313" key="14">
    <source>
        <dbReference type="EMBL" id="ANB14961.1"/>
    </source>
</evidence>
<evidence type="ECO:0000256" key="11">
    <source>
        <dbReference type="SAM" id="MobiDB-lite"/>
    </source>
</evidence>
<dbReference type="SUPFAM" id="SSF51445">
    <property type="entry name" value="(Trans)glycosidases"/>
    <property type="match status" value="1"/>
</dbReference>
<evidence type="ECO:0000256" key="3">
    <source>
        <dbReference type="ARBA" id="ARBA00022669"/>
    </source>
</evidence>
<keyword evidence="15" id="KW-1185">Reference proteome</keyword>
<dbReference type="KEGG" id="slb:AWJ20_2580"/>
<evidence type="ECO:0000256" key="5">
    <source>
        <dbReference type="ARBA" id="ARBA00023024"/>
    </source>
</evidence>
<dbReference type="OrthoDB" id="6020543at2759"/>
<feature type="compositionally biased region" description="Low complexity" evidence="11">
    <location>
        <begin position="417"/>
        <end position="436"/>
    </location>
</feature>
<protein>
    <recommendedName>
        <fullName evidence="2">chitinase</fullName>
        <ecNumber evidence="2">3.2.1.14</ecNumber>
    </recommendedName>
</protein>